<feature type="binding site" evidence="8">
    <location>
        <begin position="134"/>
        <end position="140"/>
    </location>
    <ligand>
        <name>ATP</name>
        <dbReference type="ChEBI" id="CHEBI:30616"/>
    </ligand>
</feature>
<dbReference type="Gene3D" id="3.40.1390.10">
    <property type="entry name" value="MurE/MurF, N-terminal domain"/>
    <property type="match status" value="1"/>
</dbReference>
<dbReference type="InterPro" id="IPR000713">
    <property type="entry name" value="Mur_ligase_N"/>
</dbReference>
<feature type="domain" description="Mur ligase C-terminal" evidence="11">
    <location>
        <begin position="352"/>
        <end position="479"/>
    </location>
</feature>
<dbReference type="GO" id="GO:0000287">
    <property type="term" value="F:magnesium ion binding"/>
    <property type="evidence" value="ECO:0007669"/>
    <property type="project" value="UniProtKB-UniRule"/>
</dbReference>
<comment type="similarity">
    <text evidence="2 8">Belongs to the MurCDEF family. MurE subfamily.</text>
</comment>
<accession>A0A3E2XK76</accession>
<feature type="binding site" evidence="8">
    <location>
        <position position="401"/>
    </location>
    <ligand>
        <name>meso-2,6-diaminopimelate</name>
        <dbReference type="ChEBI" id="CHEBI:57791"/>
    </ligand>
</feature>
<evidence type="ECO:0000256" key="6">
    <source>
        <dbReference type="ARBA" id="ARBA00023306"/>
    </source>
</evidence>
<comment type="cofactor">
    <cofactor evidence="8">
        <name>Mg(2+)</name>
        <dbReference type="ChEBI" id="CHEBI:18420"/>
    </cofactor>
</comment>
<dbReference type="GO" id="GO:0009252">
    <property type="term" value="P:peptidoglycan biosynthetic process"/>
    <property type="evidence" value="ECO:0007669"/>
    <property type="project" value="UniProtKB-UniRule"/>
</dbReference>
<evidence type="ECO:0000256" key="3">
    <source>
        <dbReference type="ARBA" id="ARBA00022618"/>
    </source>
</evidence>
<feature type="short sequence motif" description="Meso-diaminopimelate recognition motif" evidence="8">
    <location>
        <begin position="425"/>
        <end position="428"/>
    </location>
</feature>
<dbReference type="PANTHER" id="PTHR23135:SF4">
    <property type="entry name" value="UDP-N-ACETYLMURAMOYL-L-ALANYL-D-GLUTAMATE--2,6-DIAMINOPIMELATE LIGASE MURE HOMOLOG, CHLOROPLASTIC"/>
    <property type="match status" value="1"/>
</dbReference>
<feature type="binding site" evidence="8">
    <location>
        <position position="481"/>
    </location>
    <ligand>
        <name>meso-2,6-diaminopimelate</name>
        <dbReference type="ChEBI" id="CHEBI:57791"/>
    </ligand>
</feature>
<dbReference type="InterPro" id="IPR005761">
    <property type="entry name" value="UDP-N-AcMur-Glu-dNH2Pim_ligase"/>
</dbReference>
<evidence type="ECO:0000256" key="7">
    <source>
        <dbReference type="ARBA" id="ARBA00023316"/>
    </source>
</evidence>
<keyword evidence="8" id="KW-0963">Cytoplasm</keyword>
<keyword evidence="4 8" id="KW-0133">Cell shape</keyword>
<gene>
    <name evidence="8" type="primary">murE</name>
    <name evidence="13" type="ORF">DW747_11925</name>
</gene>
<reference evidence="13 14" key="1">
    <citation type="submission" date="2018-08" db="EMBL/GenBank/DDBJ databases">
        <title>A genome reference for cultivated species of the human gut microbiota.</title>
        <authorList>
            <person name="Zou Y."/>
            <person name="Xue W."/>
            <person name="Luo G."/>
        </authorList>
    </citation>
    <scope>NUCLEOTIDE SEQUENCE [LARGE SCALE GENOMIC DNA]</scope>
    <source>
        <strain evidence="13 14">AM28-39</strain>
    </source>
</reference>
<feature type="binding site" evidence="8">
    <location>
        <begin position="425"/>
        <end position="428"/>
    </location>
    <ligand>
        <name>meso-2,6-diaminopimelate</name>
        <dbReference type="ChEBI" id="CHEBI:57791"/>
    </ligand>
</feature>
<comment type="caution">
    <text evidence="13">The sequence shown here is derived from an EMBL/GenBank/DDBJ whole genome shotgun (WGS) entry which is preliminary data.</text>
</comment>
<comment type="PTM">
    <text evidence="8">Carboxylation is probably crucial for Mg(2+) binding and, consequently, for the gamma-phosphate positioning of ATP.</text>
</comment>
<keyword evidence="5 8" id="KW-0573">Peptidoglycan synthesis</keyword>
<dbReference type="Pfam" id="PF01225">
    <property type="entry name" value="Mur_ligase"/>
    <property type="match status" value="1"/>
</dbReference>
<dbReference type="GO" id="GO:0005737">
    <property type="term" value="C:cytoplasm"/>
    <property type="evidence" value="ECO:0007669"/>
    <property type="project" value="UniProtKB-SubCell"/>
</dbReference>
<keyword evidence="3 8" id="KW-0132">Cell division</keyword>
<dbReference type="Gene3D" id="3.90.190.20">
    <property type="entry name" value="Mur ligase, C-terminal domain"/>
    <property type="match status" value="1"/>
</dbReference>
<evidence type="ECO:0000256" key="2">
    <source>
        <dbReference type="ARBA" id="ARBA00005898"/>
    </source>
</evidence>
<dbReference type="PANTHER" id="PTHR23135">
    <property type="entry name" value="MUR LIGASE FAMILY MEMBER"/>
    <property type="match status" value="1"/>
</dbReference>
<dbReference type="InterPro" id="IPR036615">
    <property type="entry name" value="Mur_ligase_C_dom_sf"/>
</dbReference>
<evidence type="ECO:0000259" key="11">
    <source>
        <dbReference type="Pfam" id="PF02875"/>
    </source>
</evidence>
<dbReference type="Pfam" id="PF08245">
    <property type="entry name" value="Mur_ligase_M"/>
    <property type="match status" value="1"/>
</dbReference>
<keyword evidence="8 13" id="KW-0436">Ligase</keyword>
<dbReference type="SUPFAM" id="SSF53244">
    <property type="entry name" value="MurD-like peptide ligases, peptide-binding domain"/>
    <property type="match status" value="1"/>
</dbReference>
<dbReference type="SUPFAM" id="SSF63418">
    <property type="entry name" value="MurE/MurF N-terminal domain"/>
    <property type="match status" value="1"/>
</dbReference>
<feature type="binding site" evidence="8">
    <location>
        <begin position="176"/>
        <end position="177"/>
    </location>
    <ligand>
        <name>UDP-N-acetyl-alpha-D-muramoyl-L-alanyl-D-glutamate</name>
        <dbReference type="ChEBI" id="CHEBI:83900"/>
    </ligand>
</feature>
<dbReference type="InterPro" id="IPR036565">
    <property type="entry name" value="Mur-like_cat_sf"/>
</dbReference>
<keyword evidence="6 8" id="KW-0131">Cell cycle</keyword>
<dbReference type="Proteomes" id="UP000261231">
    <property type="component" value="Unassembled WGS sequence"/>
</dbReference>
<dbReference type="Gene3D" id="3.40.1190.10">
    <property type="entry name" value="Mur-like, catalytic domain"/>
    <property type="match status" value="1"/>
</dbReference>
<feature type="binding site" evidence="8">
    <location>
        <position position="211"/>
    </location>
    <ligand>
        <name>UDP-N-acetyl-alpha-D-muramoyl-L-alanyl-D-glutamate</name>
        <dbReference type="ChEBI" id="CHEBI:83900"/>
    </ligand>
</feature>
<keyword evidence="14" id="KW-1185">Reference proteome</keyword>
<organism evidence="13 14">
    <name type="scientific">Coprococcus catus</name>
    <dbReference type="NCBI Taxonomy" id="116085"/>
    <lineage>
        <taxon>Bacteria</taxon>
        <taxon>Bacillati</taxon>
        <taxon>Bacillota</taxon>
        <taxon>Clostridia</taxon>
        <taxon>Lachnospirales</taxon>
        <taxon>Lachnospiraceae</taxon>
        <taxon>Coprococcus</taxon>
    </lineage>
</organism>
<evidence type="ECO:0000259" key="12">
    <source>
        <dbReference type="Pfam" id="PF08245"/>
    </source>
</evidence>
<keyword evidence="8" id="KW-0067">ATP-binding</keyword>
<feature type="binding site" evidence="8">
    <location>
        <position position="477"/>
    </location>
    <ligand>
        <name>meso-2,6-diaminopimelate</name>
        <dbReference type="ChEBI" id="CHEBI:57791"/>
    </ligand>
</feature>
<comment type="subcellular location">
    <subcellularLocation>
        <location evidence="8 9">Cytoplasm</location>
    </subcellularLocation>
</comment>
<evidence type="ECO:0000256" key="9">
    <source>
        <dbReference type="RuleBase" id="RU004135"/>
    </source>
</evidence>
<dbReference type="NCBIfam" id="NF001126">
    <property type="entry name" value="PRK00139.1-4"/>
    <property type="match status" value="1"/>
</dbReference>
<dbReference type="GO" id="GO:0071555">
    <property type="term" value="P:cell wall organization"/>
    <property type="evidence" value="ECO:0007669"/>
    <property type="project" value="UniProtKB-KW"/>
</dbReference>
<evidence type="ECO:0000313" key="13">
    <source>
        <dbReference type="EMBL" id="RGC45162.1"/>
    </source>
</evidence>
<dbReference type="HAMAP" id="MF_00208">
    <property type="entry name" value="MurE"/>
    <property type="match status" value="1"/>
</dbReference>
<dbReference type="GO" id="GO:0005524">
    <property type="term" value="F:ATP binding"/>
    <property type="evidence" value="ECO:0007669"/>
    <property type="project" value="UniProtKB-UniRule"/>
</dbReference>
<evidence type="ECO:0000256" key="4">
    <source>
        <dbReference type="ARBA" id="ARBA00022960"/>
    </source>
</evidence>
<dbReference type="InterPro" id="IPR013221">
    <property type="entry name" value="Mur_ligase_cen"/>
</dbReference>
<comment type="function">
    <text evidence="8">Catalyzes the addition of meso-diaminopimelic acid to the nucleotide precursor UDP-N-acetylmuramoyl-L-alanyl-D-glutamate (UMAG) in the biosynthesis of bacterial cell-wall peptidoglycan.</text>
</comment>
<keyword evidence="7 8" id="KW-0961">Cell wall biogenesis/degradation</keyword>
<dbReference type="NCBIfam" id="TIGR01085">
    <property type="entry name" value="murE"/>
    <property type="match status" value="1"/>
</dbReference>
<dbReference type="EC" id="6.3.2.13" evidence="8"/>
<feature type="domain" description="Mur ligase N-terminal catalytic" evidence="10">
    <location>
        <begin position="23"/>
        <end position="120"/>
    </location>
</feature>
<evidence type="ECO:0000256" key="1">
    <source>
        <dbReference type="ARBA" id="ARBA00004752"/>
    </source>
</evidence>
<feature type="binding site" evidence="8">
    <location>
        <position position="30"/>
    </location>
    <ligand>
        <name>UDP-N-acetyl-alpha-D-muramoyl-L-alanyl-D-glutamate</name>
        <dbReference type="ChEBI" id="CHEBI:83900"/>
    </ligand>
</feature>
<proteinExistence type="inferred from homology"/>
<feature type="domain" description="Mur ligase central" evidence="12">
    <location>
        <begin position="132"/>
        <end position="330"/>
    </location>
</feature>
<evidence type="ECO:0000256" key="8">
    <source>
        <dbReference type="HAMAP-Rule" id="MF_00208"/>
    </source>
</evidence>
<dbReference type="GO" id="GO:0051301">
    <property type="term" value="P:cell division"/>
    <property type="evidence" value="ECO:0007669"/>
    <property type="project" value="UniProtKB-KW"/>
</dbReference>
<dbReference type="SUPFAM" id="SSF53623">
    <property type="entry name" value="MurD-like peptide ligases, catalytic domain"/>
    <property type="match status" value="1"/>
</dbReference>
<dbReference type="InterPro" id="IPR035911">
    <property type="entry name" value="MurE/MurF_N"/>
</dbReference>
<sequence>MILKALFERIPAVLCQGSWDTDIASIAMCSKEVTNNSLFICIKGMEQDGHQYIQEAAERGAAACLVEEAFWKKSASVHGNLKQAEKKTSAYGELKLPEQMTIVSVQNTREAAAWAAAAFYRYPSKELKVIGITGTKGKTSTTFMIRDILEAAGYKTGLLGTIDYEIGEEKKRAERTTPEAIDIQRYLRKMADSGCRFAVMEVSSQGLKLHRADGILFDVGVFTNLGRDHIGPKEHKDMAEYAHYKSLLFQKCCFGIGNIDDPYYREIFKDASCQVCTYSCRQKADVQASDIMLVNRNGQLGTFFKVNGEEYAVSAPGEFSVYNAVAAITVCRHYGIDQEIIRKALKTIRVPGRVEVIDNDRGYLLLIDYAHNAMSLKNVLETMRRYHPRQLWVLFGCGGGRSAARRREMGCVAGKYADFTVITSDNPRYEEPERIMQTIEEGMKETKGQYQMMVDRKEAMRFMLAQGRPGDILILAGKGHEQYQEIKGDYLPFNERKIAQEILADLD</sequence>
<keyword evidence="8" id="KW-0460">Magnesium</keyword>
<evidence type="ECO:0000259" key="10">
    <source>
        <dbReference type="Pfam" id="PF01225"/>
    </source>
</evidence>
<dbReference type="InterPro" id="IPR004101">
    <property type="entry name" value="Mur_ligase_C"/>
</dbReference>
<dbReference type="GO" id="GO:0008360">
    <property type="term" value="P:regulation of cell shape"/>
    <property type="evidence" value="ECO:0007669"/>
    <property type="project" value="UniProtKB-KW"/>
</dbReference>
<evidence type="ECO:0000256" key="5">
    <source>
        <dbReference type="ARBA" id="ARBA00022984"/>
    </source>
</evidence>
<keyword evidence="8" id="KW-0547">Nucleotide-binding</keyword>
<dbReference type="GO" id="GO:0008765">
    <property type="term" value="F:UDP-N-acetylmuramoylalanyl-D-glutamate-2,6-diaminopimelate ligase activity"/>
    <property type="evidence" value="ECO:0007669"/>
    <property type="project" value="UniProtKB-UniRule"/>
</dbReference>
<feature type="binding site" evidence="8">
    <location>
        <position position="203"/>
    </location>
    <ligand>
        <name>UDP-N-acetyl-alpha-D-muramoyl-L-alanyl-D-glutamate</name>
        <dbReference type="ChEBI" id="CHEBI:83900"/>
    </ligand>
</feature>
<comment type="catalytic activity">
    <reaction evidence="8">
        <text>UDP-N-acetyl-alpha-D-muramoyl-L-alanyl-D-glutamate + meso-2,6-diaminopimelate + ATP = UDP-N-acetyl-alpha-D-muramoyl-L-alanyl-gamma-D-glutamyl-meso-2,6-diaminopimelate + ADP + phosphate + H(+)</text>
        <dbReference type="Rhea" id="RHEA:23676"/>
        <dbReference type="ChEBI" id="CHEBI:15378"/>
        <dbReference type="ChEBI" id="CHEBI:30616"/>
        <dbReference type="ChEBI" id="CHEBI:43474"/>
        <dbReference type="ChEBI" id="CHEBI:57791"/>
        <dbReference type="ChEBI" id="CHEBI:83900"/>
        <dbReference type="ChEBI" id="CHEBI:83905"/>
        <dbReference type="ChEBI" id="CHEBI:456216"/>
        <dbReference type="EC" id="6.3.2.13"/>
    </reaction>
</comment>
<comment type="caution">
    <text evidence="8">Lacks conserved residue(s) required for the propagation of feature annotation.</text>
</comment>
<dbReference type="RefSeq" id="WP_117540852.1">
    <property type="nucleotide sequence ID" value="NZ_QVFD01000012.1"/>
</dbReference>
<protein>
    <recommendedName>
        <fullName evidence="8">UDP-N-acetylmuramoyl-L-alanyl-D-glutamate--2,6-diaminopimelate ligase</fullName>
        <ecNumber evidence="8">6.3.2.13</ecNumber>
    </recommendedName>
    <alternativeName>
        <fullName evidence="8">Meso-A2pm-adding enzyme</fullName>
    </alternativeName>
    <alternativeName>
        <fullName evidence="8">Meso-diaminopimelate-adding enzyme</fullName>
    </alternativeName>
    <alternativeName>
        <fullName evidence="8">UDP-MurNAc-L-Ala-D-Glu:meso-diaminopimelate ligase</fullName>
    </alternativeName>
    <alternativeName>
        <fullName evidence="8">UDP-MurNAc-tripeptide synthetase</fullName>
    </alternativeName>
    <alternativeName>
        <fullName evidence="8">UDP-N-acetylmuramyl-tripeptide synthetase</fullName>
    </alternativeName>
</protein>
<dbReference type="OrthoDB" id="9800958at2"/>
<dbReference type="UniPathway" id="UPA00219"/>
<dbReference type="AlphaFoldDB" id="A0A3E2XK76"/>
<evidence type="ECO:0000313" key="14">
    <source>
        <dbReference type="Proteomes" id="UP000261231"/>
    </source>
</evidence>
<dbReference type="Pfam" id="PF02875">
    <property type="entry name" value="Mur_ligase_C"/>
    <property type="match status" value="1"/>
</dbReference>
<dbReference type="EMBL" id="QVFD01000012">
    <property type="protein sequence ID" value="RGC45162.1"/>
    <property type="molecule type" value="Genomic_DNA"/>
</dbReference>
<feature type="modified residue" description="N6-carboxylysine" evidence="8">
    <location>
        <position position="245"/>
    </location>
</feature>
<comment type="pathway">
    <text evidence="1 8 9">Cell wall biogenesis; peptidoglycan biosynthesis.</text>
</comment>
<name>A0A3E2XK76_9FIRM</name>